<reference evidence="10 11" key="1">
    <citation type="submission" date="2017-01" db="EMBL/GenBank/DDBJ databases">
        <title>Genome Sequencing of a Marine Spirillum, Oceanospirillum multiglobuliferum ATCC 33336, from Japan.</title>
        <authorList>
            <person name="Carney J.G."/>
            <person name="Trachtenberg A.M."/>
            <person name="Rheaume B.A."/>
            <person name="Linnane J.D."/>
            <person name="Pitts N.L."/>
            <person name="Mykles D.L."/>
            <person name="Maclea K.S."/>
        </authorList>
    </citation>
    <scope>NUCLEOTIDE SEQUENCE [LARGE SCALE GENOMIC DNA]</scope>
    <source>
        <strain evidence="10 11">ATCC 33336</strain>
    </source>
</reference>
<feature type="transmembrane region" description="Helical" evidence="8">
    <location>
        <begin position="374"/>
        <end position="393"/>
    </location>
</feature>
<comment type="caution">
    <text evidence="8">Lacks conserved residue(s) required for the propagation of feature annotation.</text>
</comment>
<dbReference type="GO" id="GO:0005886">
    <property type="term" value="C:plasma membrane"/>
    <property type="evidence" value="ECO:0007669"/>
    <property type="project" value="UniProtKB-SubCell"/>
</dbReference>
<keyword evidence="7 8" id="KW-0472">Membrane</keyword>
<feature type="transmembrane region" description="Helical" evidence="8">
    <location>
        <begin position="221"/>
        <end position="244"/>
    </location>
</feature>
<evidence type="ECO:0000256" key="3">
    <source>
        <dbReference type="ARBA" id="ARBA00022448"/>
    </source>
</evidence>
<proteinExistence type="inferred from homology"/>
<dbReference type="SUPFAM" id="SSF103473">
    <property type="entry name" value="MFS general substrate transporter"/>
    <property type="match status" value="1"/>
</dbReference>
<protein>
    <recommendedName>
        <fullName evidence="8">Bcr/CflA family efflux transporter</fullName>
    </recommendedName>
</protein>
<evidence type="ECO:0000256" key="5">
    <source>
        <dbReference type="ARBA" id="ARBA00022692"/>
    </source>
</evidence>
<dbReference type="EMBL" id="MTSM01000010">
    <property type="protein sequence ID" value="OPX55352.1"/>
    <property type="molecule type" value="Genomic_DNA"/>
</dbReference>
<evidence type="ECO:0000256" key="1">
    <source>
        <dbReference type="ARBA" id="ARBA00004651"/>
    </source>
</evidence>
<keyword evidence="3 8" id="KW-0813">Transport</keyword>
<comment type="subcellular location">
    <subcellularLocation>
        <location evidence="8">Cell inner membrane</location>
        <topology evidence="8">Multi-pass membrane protein</topology>
    </subcellularLocation>
    <subcellularLocation>
        <location evidence="1">Cell membrane</location>
        <topology evidence="1">Multi-pass membrane protein</topology>
    </subcellularLocation>
</comment>
<dbReference type="PANTHER" id="PTHR23502:SF132">
    <property type="entry name" value="POLYAMINE TRANSPORTER 2-RELATED"/>
    <property type="match status" value="1"/>
</dbReference>
<keyword evidence="4" id="KW-1003">Cell membrane</keyword>
<feature type="domain" description="Major facilitator superfamily (MFS) profile" evidence="9">
    <location>
        <begin position="14"/>
        <end position="401"/>
    </location>
</feature>
<feature type="transmembrane region" description="Helical" evidence="8">
    <location>
        <begin position="344"/>
        <end position="368"/>
    </location>
</feature>
<organism evidence="10 11">
    <name type="scientific">Oceanospirillum multiglobuliferum</name>
    <dbReference type="NCBI Taxonomy" id="64969"/>
    <lineage>
        <taxon>Bacteria</taxon>
        <taxon>Pseudomonadati</taxon>
        <taxon>Pseudomonadota</taxon>
        <taxon>Gammaproteobacteria</taxon>
        <taxon>Oceanospirillales</taxon>
        <taxon>Oceanospirillaceae</taxon>
        <taxon>Oceanospirillum</taxon>
    </lineage>
</organism>
<gene>
    <name evidence="10" type="ORF">BTE48_09305</name>
</gene>
<feature type="transmembrane region" description="Helical" evidence="8">
    <location>
        <begin position="139"/>
        <end position="164"/>
    </location>
</feature>
<dbReference type="InterPro" id="IPR004812">
    <property type="entry name" value="Efflux_drug-R_Bcr/CmlA"/>
</dbReference>
<evidence type="ECO:0000313" key="11">
    <source>
        <dbReference type="Proteomes" id="UP000191418"/>
    </source>
</evidence>
<dbReference type="PROSITE" id="PS50850">
    <property type="entry name" value="MFS"/>
    <property type="match status" value="1"/>
</dbReference>
<evidence type="ECO:0000259" key="9">
    <source>
        <dbReference type="PROSITE" id="PS50850"/>
    </source>
</evidence>
<dbReference type="GO" id="GO:0042910">
    <property type="term" value="F:xenobiotic transmembrane transporter activity"/>
    <property type="evidence" value="ECO:0007669"/>
    <property type="project" value="InterPro"/>
</dbReference>
<dbReference type="RefSeq" id="WP_078745190.1">
    <property type="nucleotide sequence ID" value="NZ_FUXG01000009.1"/>
</dbReference>
<dbReference type="Proteomes" id="UP000191418">
    <property type="component" value="Unassembled WGS sequence"/>
</dbReference>
<evidence type="ECO:0000256" key="2">
    <source>
        <dbReference type="ARBA" id="ARBA00006236"/>
    </source>
</evidence>
<feature type="transmembrane region" description="Helical" evidence="8">
    <location>
        <begin position="256"/>
        <end position="275"/>
    </location>
</feature>
<dbReference type="InterPro" id="IPR036259">
    <property type="entry name" value="MFS_trans_sf"/>
</dbReference>
<evidence type="ECO:0000256" key="4">
    <source>
        <dbReference type="ARBA" id="ARBA00022475"/>
    </source>
</evidence>
<dbReference type="Pfam" id="PF07690">
    <property type="entry name" value="MFS_1"/>
    <property type="match status" value="1"/>
</dbReference>
<evidence type="ECO:0000313" key="10">
    <source>
        <dbReference type="EMBL" id="OPX55352.1"/>
    </source>
</evidence>
<evidence type="ECO:0000256" key="8">
    <source>
        <dbReference type="RuleBase" id="RU365088"/>
    </source>
</evidence>
<feature type="transmembrane region" description="Helical" evidence="8">
    <location>
        <begin position="81"/>
        <end position="99"/>
    </location>
</feature>
<name>A0A1T4PS83_9GAMM</name>
<dbReference type="NCBIfam" id="TIGR00710">
    <property type="entry name" value="efflux_Bcr_CflA"/>
    <property type="match status" value="1"/>
</dbReference>
<dbReference type="PANTHER" id="PTHR23502">
    <property type="entry name" value="MAJOR FACILITATOR SUPERFAMILY"/>
    <property type="match status" value="1"/>
</dbReference>
<comment type="similarity">
    <text evidence="2 8">Belongs to the major facilitator superfamily. Bcr/CmlA family.</text>
</comment>
<dbReference type="InterPro" id="IPR020846">
    <property type="entry name" value="MFS_dom"/>
</dbReference>
<dbReference type="CDD" id="cd17320">
    <property type="entry name" value="MFS_MdfA_MDR_like"/>
    <property type="match status" value="1"/>
</dbReference>
<dbReference type="AlphaFoldDB" id="A0A1T4PS83"/>
<feature type="transmembrane region" description="Helical" evidence="8">
    <location>
        <begin position="52"/>
        <end position="69"/>
    </location>
</feature>
<keyword evidence="11" id="KW-1185">Reference proteome</keyword>
<feature type="transmembrane region" description="Helical" evidence="8">
    <location>
        <begin position="287"/>
        <end position="306"/>
    </location>
</feature>
<evidence type="ECO:0000256" key="6">
    <source>
        <dbReference type="ARBA" id="ARBA00022989"/>
    </source>
</evidence>
<feature type="transmembrane region" description="Helical" evidence="8">
    <location>
        <begin position="170"/>
        <end position="186"/>
    </location>
</feature>
<dbReference type="GO" id="GO:1990961">
    <property type="term" value="P:xenobiotic detoxification by transmembrane export across the plasma membrane"/>
    <property type="evidence" value="ECO:0007669"/>
    <property type="project" value="InterPro"/>
</dbReference>
<sequence length="403" mass="43819">MPSTQKKPLPFGEFIALLALLMSLVALAIDAVLPAMLQVGHALQVTDTNQLQLMIGVVFLGLAIGQIFYGPLSDSVGRKPAIYLGLVVFFIGSAISVLAESYEMMLWGRFIQGIGASGPKVIAVALVRDQYEGRAMARVMSFVMAVFIVMPALAPSLGAGILLFFGWREIFGFFMLHSALALFWFARRQPETLVVEKRVPFSAKNIWAGTKTTLGNPISRAYIIAAGLVFGVFIAYLSTAQQLFLDIFQVDTLFPLYFAMLALAIGMASLINGRLVMKYGMQRMANFAMKVMMAFSVLFVGILLANQGQVPLWVFMLFTAIIFFCVGLLFGNMNALAMAPLGHIAGLASSVIGSATTFISMFFGIIIGQTYNQTLYPLFLAFAGLALGAFLITRPVQVRDEVS</sequence>
<dbReference type="Gene3D" id="1.20.1720.10">
    <property type="entry name" value="Multidrug resistance protein D"/>
    <property type="match status" value="1"/>
</dbReference>
<dbReference type="STRING" id="64969.SAMN02745127_01590"/>
<keyword evidence="5 8" id="KW-0812">Transmembrane</keyword>
<dbReference type="OrthoDB" id="9814303at2"/>
<accession>A0A1T4PS83</accession>
<dbReference type="InterPro" id="IPR011701">
    <property type="entry name" value="MFS"/>
</dbReference>
<keyword evidence="6 8" id="KW-1133">Transmembrane helix</keyword>
<keyword evidence="8" id="KW-0997">Cell inner membrane</keyword>
<feature type="transmembrane region" description="Helical" evidence="8">
    <location>
        <begin position="312"/>
        <end position="332"/>
    </location>
</feature>
<comment type="caution">
    <text evidence="10">The sequence shown here is derived from an EMBL/GenBank/DDBJ whole genome shotgun (WGS) entry which is preliminary data.</text>
</comment>
<evidence type="ECO:0000256" key="7">
    <source>
        <dbReference type="ARBA" id="ARBA00023136"/>
    </source>
</evidence>